<evidence type="ECO:0000259" key="2">
    <source>
        <dbReference type="PROSITE" id="PS50020"/>
    </source>
</evidence>
<evidence type="ECO:0000313" key="3">
    <source>
        <dbReference type="EMBL" id="JAS62203.1"/>
    </source>
</evidence>
<dbReference type="PROSITE" id="PS01159">
    <property type="entry name" value="WW_DOMAIN_1"/>
    <property type="match status" value="1"/>
</dbReference>
<dbReference type="EMBL" id="GECZ01007566">
    <property type="protein sequence ID" value="JAS62203.1"/>
    <property type="molecule type" value="Transcribed_RNA"/>
</dbReference>
<dbReference type="SUPFAM" id="SSF51045">
    <property type="entry name" value="WW domain"/>
    <property type="match status" value="1"/>
</dbReference>
<dbReference type="AlphaFoldDB" id="A0A1B6GIR9"/>
<dbReference type="InterPro" id="IPR001202">
    <property type="entry name" value="WW_dom"/>
</dbReference>
<dbReference type="Gene3D" id="3.30.1470.10">
    <property type="entry name" value="Photosystem I PsaD, reaction center subunit II"/>
    <property type="match status" value="1"/>
</dbReference>
<dbReference type="SMART" id="SM00456">
    <property type="entry name" value="WW"/>
    <property type="match status" value="1"/>
</dbReference>
<dbReference type="CDD" id="cd00201">
    <property type="entry name" value="WW"/>
    <property type="match status" value="1"/>
</dbReference>
<dbReference type="Pfam" id="PF00397">
    <property type="entry name" value="WW"/>
    <property type="match status" value="1"/>
</dbReference>
<protein>
    <recommendedName>
        <fullName evidence="2">WW domain-containing protein</fullName>
    </recommendedName>
</protein>
<feature type="domain" description="WW" evidence="2">
    <location>
        <begin position="52"/>
        <end position="86"/>
    </location>
</feature>
<proteinExistence type="predicted"/>
<dbReference type="PANTHER" id="PTHR21715:SF0">
    <property type="entry name" value="RH04127P"/>
    <property type="match status" value="1"/>
</dbReference>
<sequence length="377" mass="41701">MTCSAKAIICDEIFDENSLPSEQEVRDYAARIGINPDTEKHLLHIALDGLMSPLPEDWKACLDERIHRIYYYNVKTQQTQWTHPLDEHFEKLVKKKRQEESISAGDDDSKTSIKEDLKSFEEAITTSEMMPAASSVSDGHKSRLTTANQMSMLQALKEPSPDRRNVLNPIGRPPLPPKRRAGSTSPKRGSERSGLSLRLSPGPSPTRIDIDSLGVPLGLSSPSSEPKPEKLSAGRTPAIKLTGGGSAFLKSKQKTTLRPSEEVKMSTDERSMFGIVREAESIDSPEDEIVDNKDADKNRLTHSASLGESGFDKLIKSKRFGSLQESLLSLKNEMDLSNHEDKSSNKSAPLALRSILREKPSVTAKLWDTDPALLTSR</sequence>
<dbReference type="InterPro" id="IPR036020">
    <property type="entry name" value="WW_dom_sf"/>
</dbReference>
<name>A0A1B6GIR9_9HEMI</name>
<organism evidence="3">
    <name type="scientific">Cuerna arida</name>
    <dbReference type="NCBI Taxonomy" id="1464854"/>
    <lineage>
        <taxon>Eukaryota</taxon>
        <taxon>Metazoa</taxon>
        <taxon>Ecdysozoa</taxon>
        <taxon>Arthropoda</taxon>
        <taxon>Hexapoda</taxon>
        <taxon>Insecta</taxon>
        <taxon>Pterygota</taxon>
        <taxon>Neoptera</taxon>
        <taxon>Paraneoptera</taxon>
        <taxon>Hemiptera</taxon>
        <taxon>Auchenorrhyncha</taxon>
        <taxon>Membracoidea</taxon>
        <taxon>Cicadellidae</taxon>
        <taxon>Cicadellinae</taxon>
        <taxon>Proconiini</taxon>
        <taxon>Cuerna</taxon>
    </lineage>
</organism>
<dbReference type="PROSITE" id="PS50020">
    <property type="entry name" value="WW_DOMAIN_2"/>
    <property type="match status" value="1"/>
</dbReference>
<gene>
    <name evidence="3" type="ORF">g.29730</name>
</gene>
<dbReference type="PANTHER" id="PTHR21715">
    <property type="entry name" value="RH04127P"/>
    <property type="match status" value="1"/>
</dbReference>
<accession>A0A1B6GIR9</accession>
<feature type="region of interest" description="Disordered" evidence="1">
    <location>
        <begin position="157"/>
        <end position="243"/>
    </location>
</feature>
<dbReference type="InterPro" id="IPR053233">
    <property type="entry name" value="ABRA-related"/>
</dbReference>
<evidence type="ECO:0000256" key="1">
    <source>
        <dbReference type="SAM" id="MobiDB-lite"/>
    </source>
</evidence>
<reference evidence="3" key="1">
    <citation type="submission" date="2015-11" db="EMBL/GenBank/DDBJ databases">
        <title>De novo transcriptome assembly of four potential Pierce s Disease insect vectors from Arizona vineyards.</title>
        <authorList>
            <person name="Tassone E.E."/>
        </authorList>
    </citation>
    <scope>NUCLEOTIDE SEQUENCE</scope>
</reference>
<feature type="compositionally biased region" description="Low complexity" evidence="1">
    <location>
        <begin position="212"/>
        <end position="224"/>
    </location>
</feature>
<feature type="compositionally biased region" description="Low complexity" evidence="1">
    <location>
        <begin position="192"/>
        <end position="201"/>
    </location>
</feature>